<name>A0A2G5BFN0_COERN</name>
<dbReference type="GO" id="GO:0006325">
    <property type="term" value="P:chromatin organization"/>
    <property type="evidence" value="ECO:0007669"/>
    <property type="project" value="UniProtKB-ARBA"/>
</dbReference>
<keyword evidence="1 2" id="KW-0103">Bromodomain</keyword>
<evidence type="ECO:0000256" key="1">
    <source>
        <dbReference type="ARBA" id="ARBA00023117"/>
    </source>
</evidence>
<protein>
    <submittedName>
        <fullName evidence="4">Bromodomain-containing protein</fullName>
    </submittedName>
</protein>
<dbReference type="PANTHER" id="PTHR22881:SF27">
    <property type="entry name" value="BROMODOMAIN CONTAINING 7_9"/>
    <property type="match status" value="1"/>
</dbReference>
<dbReference type="InterPro" id="IPR001487">
    <property type="entry name" value="Bromodomain"/>
</dbReference>
<accession>A0A2G5BFN0</accession>
<dbReference type="AlphaFoldDB" id="A0A2G5BFN0"/>
<dbReference type="PANTHER" id="PTHR22881">
    <property type="entry name" value="BROMODOMAIN CONTAINING PROTEIN"/>
    <property type="match status" value="1"/>
</dbReference>
<sequence length="71" mass="8189">FLEPVNTNVITDYLNVVKEPMDLGTMRRKVESEAYRSIDEFRRDLLLVCSNARQYNGAGSIYAKSADRMQE</sequence>
<dbReference type="Pfam" id="PF00439">
    <property type="entry name" value="Bromodomain"/>
    <property type="match status" value="1"/>
</dbReference>
<organism evidence="4 5">
    <name type="scientific">Coemansia reversa (strain ATCC 12441 / NRRL 1564)</name>
    <dbReference type="NCBI Taxonomy" id="763665"/>
    <lineage>
        <taxon>Eukaryota</taxon>
        <taxon>Fungi</taxon>
        <taxon>Fungi incertae sedis</taxon>
        <taxon>Zoopagomycota</taxon>
        <taxon>Kickxellomycotina</taxon>
        <taxon>Kickxellomycetes</taxon>
        <taxon>Kickxellales</taxon>
        <taxon>Kickxellaceae</taxon>
        <taxon>Coemansia</taxon>
    </lineage>
</organism>
<reference evidence="4 5" key="1">
    <citation type="journal article" date="2015" name="Genome Biol. Evol.">
        <title>Phylogenomic analyses indicate that early fungi evolved digesting cell walls of algal ancestors of land plants.</title>
        <authorList>
            <person name="Chang Y."/>
            <person name="Wang S."/>
            <person name="Sekimoto S."/>
            <person name="Aerts A.L."/>
            <person name="Choi C."/>
            <person name="Clum A."/>
            <person name="LaButti K.M."/>
            <person name="Lindquist E.A."/>
            <person name="Yee Ngan C."/>
            <person name="Ohm R.A."/>
            <person name="Salamov A.A."/>
            <person name="Grigoriev I.V."/>
            <person name="Spatafora J.W."/>
            <person name="Berbee M.L."/>
        </authorList>
    </citation>
    <scope>NUCLEOTIDE SEQUENCE [LARGE SCALE GENOMIC DNA]</scope>
    <source>
        <strain evidence="4 5">NRRL 1564</strain>
    </source>
</reference>
<dbReference type="Proteomes" id="UP000242474">
    <property type="component" value="Unassembled WGS sequence"/>
</dbReference>
<keyword evidence="5" id="KW-1185">Reference proteome</keyword>
<feature type="non-terminal residue" evidence="4">
    <location>
        <position position="71"/>
    </location>
</feature>
<feature type="domain" description="Bromo" evidence="3">
    <location>
        <begin position="1"/>
        <end position="63"/>
    </location>
</feature>
<dbReference type="SUPFAM" id="SSF47370">
    <property type="entry name" value="Bromodomain"/>
    <property type="match status" value="1"/>
</dbReference>
<evidence type="ECO:0000313" key="5">
    <source>
        <dbReference type="Proteomes" id="UP000242474"/>
    </source>
</evidence>
<dbReference type="SMART" id="SM00297">
    <property type="entry name" value="BROMO"/>
    <property type="match status" value="1"/>
</dbReference>
<dbReference type="Gene3D" id="1.20.920.10">
    <property type="entry name" value="Bromodomain-like"/>
    <property type="match status" value="1"/>
</dbReference>
<dbReference type="OrthoDB" id="21449at2759"/>
<evidence type="ECO:0000259" key="3">
    <source>
        <dbReference type="PROSITE" id="PS50014"/>
    </source>
</evidence>
<evidence type="ECO:0000256" key="2">
    <source>
        <dbReference type="PROSITE-ProRule" id="PRU00035"/>
    </source>
</evidence>
<feature type="non-terminal residue" evidence="4">
    <location>
        <position position="1"/>
    </location>
</feature>
<gene>
    <name evidence="4" type="ORF">COEREDRAFT_21942</name>
</gene>
<dbReference type="InterPro" id="IPR036427">
    <property type="entry name" value="Bromodomain-like_sf"/>
</dbReference>
<evidence type="ECO:0000313" key="4">
    <source>
        <dbReference type="EMBL" id="PIA17814.1"/>
    </source>
</evidence>
<dbReference type="InterPro" id="IPR051831">
    <property type="entry name" value="Bromodomain_contain_prot"/>
</dbReference>
<proteinExistence type="predicted"/>
<dbReference type="EMBL" id="KZ303492">
    <property type="protein sequence ID" value="PIA17814.1"/>
    <property type="molecule type" value="Genomic_DNA"/>
</dbReference>
<dbReference type="STRING" id="763665.A0A2G5BFN0"/>
<dbReference type="PROSITE" id="PS50014">
    <property type="entry name" value="BROMODOMAIN_2"/>
    <property type="match status" value="1"/>
</dbReference>
<dbReference type="PRINTS" id="PR00503">
    <property type="entry name" value="BROMODOMAIN"/>
</dbReference>